<proteinExistence type="predicted"/>
<sequence>MGRIFVVLLIFMTLFGCLKTGLYLPNKKLSQTDEDLSKSDEILSEIQANFDRYEIHPRGG</sequence>
<dbReference type="Proteomes" id="UP000095237">
    <property type="component" value="Unassembled WGS sequence"/>
</dbReference>
<evidence type="ECO:0008006" key="3">
    <source>
        <dbReference type="Google" id="ProtNLM"/>
    </source>
</evidence>
<comment type="caution">
    <text evidence="1">The sequence shown here is derived from an EMBL/GenBank/DDBJ whole genome shotgun (WGS) entry which is preliminary data.</text>
</comment>
<organism evidence="1 2">
    <name type="scientific">Endomicrobium trichonymphae</name>
    <dbReference type="NCBI Taxonomy" id="1408204"/>
    <lineage>
        <taxon>Bacteria</taxon>
        <taxon>Pseudomonadati</taxon>
        <taxon>Elusimicrobiota</taxon>
        <taxon>Endomicrobiia</taxon>
        <taxon>Endomicrobiales</taxon>
        <taxon>Endomicrobiaceae</taxon>
        <taxon>Candidatus Endomicrobiellum</taxon>
    </lineage>
</organism>
<dbReference type="AlphaFoldDB" id="A0A1E5IJI4"/>
<keyword evidence="2" id="KW-1185">Reference proteome</keyword>
<name>A0A1E5IJI4_ENDTX</name>
<evidence type="ECO:0000313" key="1">
    <source>
        <dbReference type="EMBL" id="OEG70594.1"/>
    </source>
</evidence>
<protein>
    <recommendedName>
        <fullName evidence="3">Lipoprotein</fullName>
    </recommendedName>
</protein>
<dbReference type="EMBL" id="LNVX01000291">
    <property type="protein sequence ID" value="OEG70594.1"/>
    <property type="molecule type" value="Genomic_DNA"/>
</dbReference>
<reference evidence="1 2" key="1">
    <citation type="submission" date="2015-11" db="EMBL/GenBank/DDBJ databases">
        <title>Evidence for parallel genomic evolution in an endosymbiosis of termite gut flagellates.</title>
        <authorList>
            <person name="Zheng H."/>
        </authorList>
    </citation>
    <scope>NUCLEOTIDE SEQUENCE [LARGE SCALE GENOMIC DNA]</scope>
    <source>
        <strain evidence="1 2">CET450</strain>
    </source>
</reference>
<accession>A0A1E5IJI4</accession>
<gene>
    <name evidence="1" type="ORF">ATZ36_16495</name>
</gene>
<dbReference type="PROSITE" id="PS51257">
    <property type="entry name" value="PROKAR_LIPOPROTEIN"/>
    <property type="match status" value="1"/>
</dbReference>
<evidence type="ECO:0000313" key="2">
    <source>
        <dbReference type="Proteomes" id="UP000095237"/>
    </source>
</evidence>